<feature type="compositionally biased region" description="Polar residues" evidence="3">
    <location>
        <begin position="534"/>
        <end position="543"/>
    </location>
</feature>
<organism evidence="6 7">
    <name type="scientific">Porites lobata</name>
    <dbReference type="NCBI Taxonomy" id="104759"/>
    <lineage>
        <taxon>Eukaryota</taxon>
        <taxon>Metazoa</taxon>
        <taxon>Cnidaria</taxon>
        <taxon>Anthozoa</taxon>
        <taxon>Hexacorallia</taxon>
        <taxon>Scleractinia</taxon>
        <taxon>Fungiina</taxon>
        <taxon>Poritidae</taxon>
        <taxon>Porites</taxon>
    </lineage>
</organism>
<feature type="region of interest" description="Disordered" evidence="3">
    <location>
        <begin position="1"/>
        <end position="67"/>
    </location>
</feature>
<feature type="coiled-coil region" evidence="2">
    <location>
        <begin position="1044"/>
        <end position="1078"/>
    </location>
</feature>
<dbReference type="CDD" id="cd14686">
    <property type="entry name" value="bZIP"/>
    <property type="match status" value="1"/>
</dbReference>
<sequence>MADEKAPGIGECVIEQSNSDSPEEPRSPGAKSTNGDHEYVVLAPPDIESDSGSAVSVSSIDKSKSLGSSVSSFADVIIPEMEATLEKGPTEKEVQDLVEDAKKDFMHSSAAVEEVNSDAWKATERHVRNSLVVEGHQLLNTTEDVELSKQGSSSNGQSETPQVTSLSQLSSEEAVQGSSSTQPSQSDKGSDGNAIIFDGITYLGSSTVNAPVSEIELKRTMAVLREQTEVTIDVLLYVGSTSDGMIRLKDPETHADIATYHIQRILFCGRGDAEGNESDCFAFNTIHGDSDIFHCHVFRCMDPEKAGKILRTFAISFRRNRKRKQQALESSTDTSAMTIAGVSNLLFKFDVTLDILEEDNKGFSSAARDKNCFKLRQDLRKQVSITVQQLTNKHLIVERCFGLLICPGKNVRYSDMHLLSEVTMNVGDGGKTYYITGLWDPAIRDLLVLNTETPKDTRLFVTIAVDLVVTGVIEPVRFIVETKAKIFPSGEKFFWTPSRAKFREIYIMELKEVTDTDTGEKGFEVKSLKTESSIEASKNSNKTRPFPNRQLSGGDKTPSDDDDEDDEPLLSGSGAVQKEWTEEELGSWADLLSKWKDVTLRPKQLPGLVRKGIPEPLRGQIWQMMAGLKENDELLEGYKHFIKKESPTEQVIMWDIHRTFPAHEYFKSSGGEGQEMLYKISKAYSVYDEEVGYCQGLSFLSAVLLLHLPEEQAFALLVKIMNDYGLRDIFKHDFEQLHLKFFQLERMIEDSMPDLFSHFQYNEIETHMYASQWFLTLFTAKFPLSMVYRIMDLFLCHGMSVIFQVALALLKASRRELIQMDFEAILKYFRVSMPKKYLDEEEYKKLVNSALGFRVTNKKMKKYEKEYMLKKEQEAQLEDPVERLQRENKRLFEANMRLEQENDNLAHELVTTKVELHSKLAESDEKVEELSKALDNTTISLAEAEDQLEKFKVEGAQVKEMWRQNIEQAEEERKRHTAIIEEYKKICSQMDERSEKLKEDLHQELLEVKRRVGSCENCATLFSDEGHVSLEGDSTVSFKTSVKVVDAEQRLRELELELAQTKLSLVEAECRSQELEHRLAAIVAAAGESKSWFKRISLVKDSGK</sequence>
<evidence type="ECO:0000259" key="4">
    <source>
        <dbReference type="PROSITE" id="PS01179"/>
    </source>
</evidence>
<gene>
    <name evidence="6" type="ORF">PLOB_00047963</name>
</gene>
<feature type="coiled-coil region" evidence="2">
    <location>
        <begin position="881"/>
        <end position="1000"/>
    </location>
</feature>
<feature type="compositionally biased region" description="Polar residues" evidence="3">
    <location>
        <begin position="149"/>
        <end position="187"/>
    </location>
</feature>
<dbReference type="InterPro" id="IPR022164">
    <property type="entry name" value="Kinesin-like"/>
</dbReference>
<dbReference type="SUPFAM" id="SSF47923">
    <property type="entry name" value="Ypt/Rab-GAP domain of gyp1p"/>
    <property type="match status" value="2"/>
</dbReference>
<dbReference type="InterPro" id="IPR035969">
    <property type="entry name" value="Rab-GAP_TBC_sf"/>
</dbReference>
<dbReference type="InterPro" id="IPR050302">
    <property type="entry name" value="Rab_GAP_TBC_domain"/>
</dbReference>
<evidence type="ECO:0000256" key="3">
    <source>
        <dbReference type="SAM" id="MobiDB-lite"/>
    </source>
</evidence>
<keyword evidence="2" id="KW-0175">Coiled coil</keyword>
<dbReference type="PROSITE" id="PS01179">
    <property type="entry name" value="PID"/>
    <property type="match status" value="1"/>
</dbReference>
<feature type="domain" description="PID" evidence="4">
    <location>
        <begin position="246"/>
        <end position="329"/>
    </location>
</feature>
<feature type="region of interest" description="Disordered" evidence="3">
    <location>
        <begin position="145"/>
        <end position="190"/>
    </location>
</feature>
<dbReference type="Gene3D" id="1.10.10.750">
    <property type="entry name" value="Ypt/Rab-GAP domain of gyp1p, domain 1"/>
    <property type="match status" value="1"/>
</dbReference>
<dbReference type="EMBL" id="CALNXK010000009">
    <property type="protein sequence ID" value="CAH3041858.1"/>
    <property type="molecule type" value="Genomic_DNA"/>
</dbReference>
<dbReference type="Pfam" id="PF00640">
    <property type="entry name" value="PID"/>
    <property type="match status" value="1"/>
</dbReference>
<comment type="caution">
    <text evidence="6">The sequence shown here is derived from an EMBL/GenBank/DDBJ whole genome shotgun (WGS) entry which is preliminary data.</text>
</comment>
<evidence type="ECO:0000313" key="7">
    <source>
        <dbReference type="Proteomes" id="UP001159405"/>
    </source>
</evidence>
<protein>
    <recommendedName>
        <fullName evidence="8">Rab GTPase-activating protein 1-like</fullName>
    </recommendedName>
</protein>
<reference evidence="6 7" key="1">
    <citation type="submission" date="2022-05" db="EMBL/GenBank/DDBJ databases">
        <authorList>
            <consortium name="Genoscope - CEA"/>
            <person name="William W."/>
        </authorList>
    </citation>
    <scope>NUCLEOTIDE SEQUENCE [LARGE SCALE GENOMIC DNA]</scope>
</reference>
<feature type="compositionally biased region" description="Low complexity" evidence="3">
    <location>
        <begin position="50"/>
        <end position="67"/>
    </location>
</feature>
<dbReference type="InterPro" id="IPR000195">
    <property type="entry name" value="Rab-GAP-TBC_dom"/>
</dbReference>
<dbReference type="Gene3D" id="1.10.472.80">
    <property type="entry name" value="Ypt/Rab-GAP domain of gyp1p, domain 3"/>
    <property type="match status" value="1"/>
</dbReference>
<dbReference type="Proteomes" id="UP001159405">
    <property type="component" value="Unassembled WGS sequence"/>
</dbReference>
<dbReference type="Pfam" id="PF00566">
    <property type="entry name" value="RabGAP-TBC"/>
    <property type="match status" value="1"/>
</dbReference>
<evidence type="ECO:0000256" key="2">
    <source>
        <dbReference type="SAM" id="Coils"/>
    </source>
</evidence>
<dbReference type="Pfam" id="PF12473">
    <property type="entry name" value="DUF3694"/>
    <property type="match status" value="1"/>
</dbReference>
<keyword evidence="1" id="KW-0343">GTPase activation</keyword>
<dbReference type="SUPFAM" id="SSF50729">
    <property type="entry name" value="PH domain-like"/>
    <property type="match status" value="1"/>
</dbReference>
<dbReference type="InterPro" id="IPR006020">
    <property type="entry name" value="PTB/PI_dom"/>
</dbReference>
<dbReference type="InterPro" id="IPR011993">
    <property type="entry name" value="PH-like_dom_sf"/>
</dbReference>
<dbReference type="PROSITE" id="PS50086">
    <property type="entry name" value="TBC_RABGAP"/>
    <property type="match status" value="1"/>
</dbReference>
<name>A0ABN8N319_9CNID</name>
<accession>A0ABN8N319</accession>
<dbReference type="Gene3D" id="1.10.8.270">
    <property type="entry name" value="putative rabgap domain of human tbc1 domain family member 14 like domains"/>
    <property type="match status" value="1"/>
</dbReference>
<dbReference type="PANTHER" id="PTHR47219">
    <property type="entry name" value="RAB GTPASE-ACTIVATING PROTEIN 1-LIKE"/>
    <property type="match status" value="1"/>
</dbReference>
<evidence type="ECO:0000313" key="6">
    <source>
        <dbReference type="EMBL" id="CAH3041858.1"/>
    </source>
</evidence>
<proteinExistence type="predicted"/>
<evidence type="ECO:0000256" key="1">
    <source>
        <dbReference type="ARBA" id="ARBA00022468"/>
    </source>
</evidence>
<dbReference type="CDD" id="cd01211">
    <property type="entry name" value="PTB_Rab6GAP"/>
    <property type="match status" value="1"/>
</dbReference>
<feature type="domain" description="Rab-GAP TBC" evidence="5">
    <location>
        <begin position="612"/>
        <end position="798"/>
    </location>
</feature>
<dbReference type="PANTHER" id="PTHR47219:SF9">
    <property type="entry name" value="GTPASE ACTIVATING PROTEIN AND CENTROSOME-ASSOCIATED, ISOFORM B"/>
    <property type="match status" value="1"/>
</dbReference>
<feature type="region of interest" description="Disordered" evidence="3">
    <location>
        <begin position="534"/>
        <end position="576"/>
    </location>
</feature>
<dbReference type="Gene3D" id="2.30.29.30">
    <property type="entry name" value="Pleckstrin-homology domain (PH domain)/Phosphotyrosine-binding domain (PTB)"/>
    <property type="match status" value="1"/>
</dbReference>
<dbReference type="SMART" id="SM00164">
    <property type="entry name" value="TBC"/>
    <property type="match status" value="1"/>
</dbReference>
<dbReference type="SMART" id="SM00462">
    <property type="entry name" value="PTB"/>
    <property type="match status" value="1"/>
</dbReference>
<evidence type="ECO:0008006" key="8">
    <source>
        <dbReference type="Google" id="ProtNLM"/>
    </source>
</evidence>
<keyword evidence="7" id="KW-1185">Reference proteome</keyword>
<evidence type="ECO:0000259" key="5">
    <source>
        <dbReference type="PROSITE" id="PS50086"/>
    </source>
</evidence>